<evidence type="ECO:0000256" key="5">
    <source>
        <dbReference type="SAM" id="SignalP"/>
    </source>
</evidence>
<dbReference type="EMBL" id="JAGGKG010000002">
    <property type="protein sequence ID" value="MBP1904004.1"/>
    <property type="molecule type" value="Genomic_DNA"/>
</dbReference>
<organism evidence="8 9">
    <name type="scientific">Paenibacillus turicensis</name>
    <dbReference type="NCBI Taxonomy" id="160487"/>
    <lineage>
        <taxon>Bacteria</taxon>
        <taxon>Bacillati</taxon>
        <taxon>Bacillota</taxon>
        <taxon>Bacilli</taxon>
        <taxon>Bacillales</taxon>
        <taxon>Paenibacillaceae</taxon>
        <taxon>Paenibacillus</taxon>
    </lineage>
</organism>
<reference evidence="8 9" key="1">
    <citation type="submission" date="2021-03" db="EMBL/GenBank/DDBJ databases">
        <title>Genomic Encyclopedia of Type Strains, Phase IV (KMG-IV): sequencing the most valuable type-strain genomes for metagenomic binning, comparative biology and taxonomic classification.</title>
        <authorList>
            <person name="Goeker M."/>
        </authorList>
    </citation>
    <scope>NUCLEOTIDE SEQUENCE [LARGE SCALE GENOMIC DNA]</scope>
    <source>
        <strain evidence="8 9">DSM 14349</strain>
    </source>
</reference>
<feature type="domain" description="Calcineurin-like phosphoesterase" evidence="6">
    <location>
        <begin position="39"/>
        <end position="283"/>
    </location>
</feature>
<comment type="caution">
    <text evidence="8">The sequence shown here is derived from an EMBL/GenBank/DDBJ whole genome shotgun (WGS) entry which is preliminary data.</text>
</comment>
<keyword evidence="3" id="KW-0408">Iron</keyword>
<evidence type="ECO:0000256" key="4">
    <source>
        <dbReference type="ARBA" id="ARBA00025742"/>
    </source>
</evidence>
<comment type="similarity">
    <text evidence="4">Belongs to the cyclic nucleotide phosphodiesterase class-III family.</text>
</comment>
<evidence type="ECO:0000256" key="3">
    <source>
        <dbReference type="ARBA" id="ARBA00023004"/>
    </source>
</evidence>
<keyword evidence="5" id="KW-0732">Signal</keyword>
<dbReference type="PIRSF" id="PIRSF034890">
    <property type="entry name" value="Pesteras_lmo2642"/>
    <property type="match status" value="1"/>
</dbReference>
<evidence type="ECO:0000256" key="2">
    <source>
        <dbReference type="ARBA" id="ARBA00022801"/>
    </source>
</evidence>
<dbReference type="Pfam" id="PF17839">
    <property type="entry name" value="CNP_C_terminal"/>
    <property type="match status" value="1"/>
</dbReference>
<protein>
    <submittedName>
        <fullName evidence="8">3',5'-cyclic AMP phosphodiesterase CpdA</fullName>
    </submittedName>
</protein>
<name>A0ABS4FNQ1_9BACL</name>
<feature type="domain" description="Cyclic nucleotide phosphodiesterase C-terminal" evidence="7">
    <location>
        <begin position="328"/>
        <end position="422"/>
    </location>
</feature>
<sequence>MSTRRSFKRLCILLLTISTLTACQAQPQAGGKKPHVKEMNLYVATDLHYLSPTLHDNGQAFHEYIAAGNSKLLNYSDQLTDALVDTVIQDKPQALILSGDLTNNGEKSSHVDLAKKLKRVQDSGTPVYVIPGNHDISNPWARKFKGDGQYKTPYISPEDFANIYEDFGYRTALTRDKDSLSYVAEVSDDLWLLMLDTSRYDNNVMMNIPQTDGQLGKGTLKWVQQYSEQAKKKNIQIITVMHHNLLDHSDLLDGGFTLNNADELTPILQNNNIPLVLSGHIHIQDIATNGKIFDIATSANSVYPHHYGKIHYNADTLQLTYTAEQTPVAKWSKEKGISNPDLNNFDTYAHHFFYENSSKRIAKTLDKLPYSMEDRQDMAKVSSAVDLLYFSGADPSKELLQSKGLTLWEQAADDVGFSKKYVLDRIHSGKVSNFLSLTIPKKE</sequence>
<evidence type="ECO:0000313" key="9">
    <source>
        <dbReference type="Proteomes" id="UP001519272"/>
    </source>
</evidence>
<dbReference type="PANTHER" id="PTHR42988">
    <property type="entry name" value="PHOSPHOHYDROLASE"/>
    <property type="match status" value="1"/>
</dbReference>
<dbReference type="InterPro" id="IPR050884">
    <property type="entry name" value="CNP_phosphodiesterase-III"/>
</dbReference>
<accession>A0ABS4FNQ1</accession>
<dbReference type="Gene3D" id="3.60.21.10">
    <property type="match status" value="1"/>
</dbReference>
<dbReference type="InterPro" id="IPR029052">
    <property type="entry name" value="Metallo-depent_PP-like"/>
</dbReference>
<proteinExistence type="inferred from homology"/>
<feature type="signal peptide" evidence="5">
    <location>
        <begin position="1"/>
        <end position="25"/>
    </location>
</feature>
<dbReference type="Gene3D" id="1.10.246.180">
    <property type="match status" value="1"/>
</dbReference>
<keyword evidence="2" id="KW-0378">Hydrolase</keyword>
<evidence type="ECO:0000259" key="7">
    <source>
        <dbReference type="Pfam" id="PF17839"/>
    </source>
</evidence>
<evidence type="ECO:0000256" key="1">
    <source>
        <dbReference type="ARBA" id="ARBA00022723"/>
    </source>
</evidence>
<dbReference type="RefSeq" id="WP_210087686.1">
    <property type="nucleotide sequence ID" value="NZ_JAGGKG010000002.1"/>
</dbReference>
<dbReference type="SUPFAM" id="SSF56300">
    <property type="entry name" value="Metallo-dependent phosphatases"/>
    <property type="match status" value="1"/>
</dbReference>
<gene>
    <name evidence="8" type="ORF">J2Z32_000621</name>
</gene>
<evidence type="ECO:0000259" key="6">
    <source>
        <dbReference type="Pfam" id="PF00149"/>
    </source>
</evidence>
<dbReference type="InterPro" id="IPR040869">
    <property type="entry name" value="CNP_C"/>
</dbReference>
<keyword evidence="9" id="KW-1185">Reference proteome</keyword>
<dbReference type="PROSITE" id="PS51257">
    <property type="entry name" value="PROKAR_LIPOPROTEIN"/>
    <property type="match status" value="1"/>
</dbReference>
<dbReference type="Proteomes" id="UP001519272">
    <property type="component" value="Unassembled WGS sequence"/>
</dbReference>
<keyword evidence="1" id="KW-0479">Metal-binding</keyword>
<dbReference type="InterPro" id="IPR004843">
    <property type="entry name" value="Calcineurin-like_PHP"/>
</dbReference>
<dbReference type="Pfam" id="PF00149">
    <property type="entry name" value="Metallophos"/>
    <property type="match status" value="1"/>
</dbReference>
<feature type="chain" id="PRO_5045088743" evidence="5">
    <location>
        <begin position="26"/>
        <end position="443"/>
    </location>
</feature>
<dbReference type="PANTHER" id="PTHR42988:SF2">
    <property type="entry name" value="CYCLIC NUCLEOTIDE PHOSPHODIESTERASE CBUA0032-RELATED"/>
    <property type="match status" value="1"/>
</dbReference>
<evidence type="ECO:0000313" key="8">
    <source>
        <dbReference type="EMBL" id="MBP1904004.1"/>
    </source>
</evidence>
<dbReference type="InterPro" id="IPR012365">
    <property type="entry name" value="Pesteras_lmo2642"/>
</dbReference>